<evidence type="ECO:0000313" key="2">
    <source>
        <dbReference type="Proteomes" id="UP001266099"/>
    </source>
</evidence>
<dbReference type="EMBL" id="JAVDUJ010000001">
    <property type="protein sequence ID" value="MDR6938930.1"/>
    <property type="molecule type" value="Genomic_DNA"/>
</dbReference>
<keyword evidence="2" id="KW-1185">Reference proteome</keyword>
<protein>
    <submittedName>
        <fullName evidence="1">Uncharacterized protein</fullName>
    </submittedName>
</protein>
<gene>
    <name evidence="1" type="ORF">J2S36_000473</name>
</gene>
<dbReference type="RefSeq" id="WP_309955142.1">
    <property type="nucleotide sequence ID" value="NZ_JAVDUJ010000001.1"/>
</dbReference>
<comment type="caution">
    <text evidence="1">The sequence shown here is derived from an EMBL/GenBank/DDBJ whole genome shotgun (WGS) entry which is preliminary data.</text>
</comment>
<dbReference type="Proteomes" id="UP001266099">
    <property type="component" value="Unassembled WGS sequence"/>
</dbReference>
<organism evidence="1 2">
    <name type="scientific">Arcanobacterium hippocoleae</name>
    <dbReference type="NCBI Taxonomy" id="149017"/>
    <lineage>
        <taxon>Bacteria</taxon>
        <taxon>Bacillati</taxon>
        <taxon>Actinomycetota</taxon>
        <taxon>Actinomycetes</taxon>
        <taxon>Actinomycetales</taxon>
        <taxon>Actinomycetaceae</taxon>
        <taxon>Arcanobacterium</taxon>
    </lineage>
</organism>
<name>A0ABU1T0V1_9ACTO</name>
<reference evidence="1 2" key="1">
    <citation type="submission" date="2023-07" db="EMBL/GenBank/DDBJ databases">
        <title>Sequencing the genomes of 1000 actinobacteria strains.</title>
        <authorList>
            <person name="Klenk H.-P."/>
        </authorList>
    </citation>
    <scope>NUCLEOTIDE SEQUENCE [LARGE SCALE GENOMIC DNA]</scope>
    <source>
        <strain evidence="1 2">DSM 15539</strain>
    </source>
</reference>
<sequence>MVGTFAAEYQQAATAATKIPAFSFISTKMVTVCGAIDLLVLRRPEKDTKNTSHNCDGARN</sequence>
<proteinExistence type="predicted"/>
<evidence type="ECO:0000313" key="1">
    <source>
        <dbReference type="EMBL" id="MDR6938930.1"/>
    </source>
</evidence>
<accession>A0ABU1T0V1</accession>